<evidence type="ECO:0000313" key="4">
    <source>
        <dbReference type="Proteomes" id="UP000238196"/>
    </source>
</evidence>
<keyword evidence="1 2" id="KW-0732">Signal</keyword>
<dbReference type="InterPro" id="IPR038404">
    <property type="entry name" value="TRAP_DctP_sf"/>
</dbReference>
<dbReference type="GO" id="GO:0030288">
    <property type="term" value="C:outer membrane-bounded periplasmic space"/>
    <property type="evidence" value="ECO:0007669"/>
    <property type="project" value="InterPro"/>
</dbReference>
<organism evidence="3 4">
    <name type="scientific">Proteobacteria bacterium 228</name>
    <dbReference type="NCBI Taxonomy" id="2083153"/>
    <lineage>
        <taxon>Bacteria</taxon>
        <taxon>Pseudomonadati</taxon>
        <taxon>Pseudomonadota</taxon>
    </lineage>
</organism>
<name>A0A2S5KLJ9_9PROT</name>
<dbReference type="NCBIfam" id="TIGR00787">
    <property type="entry name" value="dctP"/>
    <property type="match status" value="1"/>
</dbReference>
<feature type="chain" id="PRO_5015654311" evidence="2">
    <location>
        <begin position="36"/>
        <end position="349"/>
    </location>
</feature>
<dbReference type="GO" id="GO:0055085">
    <property type="term" value="P:transmembrane transport"/>
    <property type="evidence" value="ECO:0007669"/>
    <property type="project" value="InterPro"/>
</dbReference>
<gene>
    <name evidence="3" type="ORF">C4K68_19200</name>
</gene>
<evidence type="ECO:0000313" key="3">
    <source>
        <dbReference type="EMBL" id="PPC75701.1"/>
    </source>
</evidence>
<protein>
    <submittedName>
        <fullName evidence="3">ABC transporter substrate-binding protein</fullName>
    </submittedName>
</protein>
<dbReference type="PIRSF" id="PIRSF006470">
    <property type="entry name" value="DctB"/>
    <property type="match status" value="1"/>
</dbReference>
<dbReference type="PANTHER" id="PTHR33376:SF2">
    <property type="entry name" value="DICARBOXYLATE-BINDING PERIPLASMIC PROTEIN"/>
    <property type="match status" value="1"/>
</dbReference>
<dbReference type="InterPro" id="IPR018389">
    <property type="entry name" value="DctP_fam"/>
</dbReference>
<dbReference type="AlphaFoldDB" id="A0A2S5KLJ9"/>
<dbReference type="Gene3D" id="3.40.190.170">
    <property type="entry name" value="Bacterial extracellular solute-binding protein, family 7"/>
    <property type="match status" value="1"/>
</dbReference>
<dbReference type="NCBIfam" id="NF037995">
    <property type="entry name" value="TRAP_S1"/>
    <property type="match status" value="1"/>
</dbReference>
<proteinExistence type="predicted"/>
<dbReference type="Proteomes" id="UP000238196">
    <property type="component" value="Unassembled WGS sequence"/>
</dbReference>
<feature type="signal peptide" evidence="2">
    <location>
        <begin position="1"/>
        <end position="35"/>
    </location>
</feature>
<accession>A0A2S5KLJ9</accession>
<dbReference type="EMBL" id="PRLP01000073">
    <property type="protein sequence ID" value="PPC75701.1"/>
    <property type="molecule type" value="Genomic_DNA"/>
</dbReference>
<dbReference type="Pfam" id="PF03480">
    <property type="entry name" value="DctP"/>
    <property type="match status" value="1"/>
</dbReference>
<comment type="caution">
    <text evidence="3">The sequence shown here is derived from an EMBL/GenBank/DDBJ whole genome shotgun (WGS) entry which is preliminary data.</text>
</comment>
<evidence type="ECO:0000256" key="2">
    <source>
        <dbReference type="SAM" id="SignalP"/>
    </source>
</evidence>
<reference evidence="3 4" key="1">
    <citation type="submission" date="2018-02" db="EMBL/GenBank/DDBJ databases">
        <title>novel marine gammaproteobacteria from coastal saline agro ecosystem.</title>
        <authorList>
            <person name="Krishnan R."/>
            <person name="Ramesh Kumar N."/>
        </authorList>
    </citation>
    <scope>NUCLEOTIDE SEQUENCE [LARGE SCALE GENOMIC DNA]</scope>
    <source>
        <strain evidence="3 4">228</strain>
    </source>
</reference>
<dbReference type="InterPro" id="IPR004682">
    <property type="entry name" value="TRAP_DctP"/>
</dbReference>
<dbReference type="GO" id="GO:0030246">
    <property type="term" value="F:carbohydrate binding"/>
    <property type="evidence" value="ECO:0007669"/>
    <property type="project" value="TreeGrafter"/>
</dbReference>
<dbReference type="OrthoDB" id="8690069at2"/>
<dbReference type="CDD" id="cd13679">
    <property type="entry name" value="PBP2_TRAP_YiaO_like"/>
    <property type="match status" value="1"/>
</dbReference>
<sequence>MKTTTSVTTSKKVLKSLTAAVLGVTLSLGAVSSFAADINNRLIRFGYGLSEESKQGESVKFFIEEMKRLSDGKFKVKGFANASLGNEMQMQNALIGGAQEMMMGATSSLVGIDKRFGIWDLPFLFDKAEVADKVYDGKVGQELLDGLQAQGLVGLVYWENGFRDLTNSKRPIEKMSDMDGVKLRVMQNPMYLDLFNSMGANAIPMAFSELFTALETGAVDGQENPYTTIQSSKFYEVQKYMSLTHHVYSPWVMLISKSFWDKLSDDEKAIVKQAAVASRDYERKLSREQAAESLAFLKQHMQVNDVPPAELDKMRAKAKVVVDAQAKELGEDLVKQLFTAIDEAKQQVN</sequence>
<dbReference type="PANTHER" id="PTHR33376">
    <property type="match status" value="1"/>
</dbReference>
<evidence type="ECO:0000256" key="1">
    <source>
        <dbReference type="ARBA" id="ARBA00022729"/>
    </source>
</evidence>